<feature type="compositionally biased region" description="Polar residues" evidence="12">
    <location>
        <begin position="245"/>
        <end position="259"/>
    </location>
</feature>
<feature type="DNA-binding region" description="Homeobox" evidence="10">
    <location>
        <begin position="283"/>
        <end position="342"/>
    </location>
</feature>
<reference evidence="14" key="1">
    <citation type="journal article" date="2009" name="Proc. Natl. Acad. Sci. U.S.A.">
        <title>Elephant shark (Callorhinchus milii) provides insights into the evolution of Hox gene clusters in gnathostomes.</title>
        <authorList>
            <person name="Ravi V."/>
            <person name="Lam K."/>
            <person name="Tay B.-H."/>
            <person name="Tay A."/>
            <person name="Brenner S."/>
            <person name="Venkatesh B."/>
        </authorList>
    </citation>
    <scope>NUCLEOTIDE SEQUENCE</scope>
</reference>
<keyword evidence="6 10" id="KW-0238">DNA-binding</keyword>
<dbReference type="PRINTS" id="PR00024">
    <property type="entry name" value="HOMEOBOX"/>
</dbReference>
<evidence type="ECO:0000256" key="7">
    <source>
        <dbReference type="ARBA" id="ARBA00023155"/>
    </source>
</evidence>
<evidence type="ECO:0000256" key="12">
    <source>
        <dbReference type="SAM" id="MobiDB-lite"/>
    </source>
</evidence>
<dbReference type="PANTHER" id="PTHR45874">
    <property type="entry name" value="HOMEOBOX PROTEIN ABDOMINAL-B"/>
    <property type="match status" value="1"/>
</dbReference>
<protein>
    <submittedName>
        <fullName evidence="14">Homeobox protein HoxC10</fullName>
    </submittedName>
</protein>
<evidence type="ECO:0000256" key="11">
    <source>
        <dbReference type="RuleBase" id="RU000682"/>
    </source>
</evidence>
<dbReference type="InterPro" id="IPR020479">
    <property type="entry name" value="HD_metazoa"/>
</dbReference>
<dbReference type="FunFam" id="1.10.10.60:FF:000018">
    <property type="entry name" value="Homeobox A10"/>
    <property type="match status" value="1"/>
</dbReference>
<proteinExistence type="inferred from homology"/>
<dbReference type="OrthoDB" id="6159439at2759"/>
<evidence type="ECO:0000256" key="4">
    <source>
        <dbReference type="ARBA" id="ARBA00022473"/>
    </source>
</evidence>
<evidence type="ECO:0000256" key="1">
    <source>
        <dbReference type="ARBA" id="ARBA00003263"/>
    </source>
</evidence>
<keyword evidence="7 10" id="KW-0371">Homeobox</keyword>
<feature type="compositionally biased region" description="Basic and acidic residues" evidence="12">
    <location>
        <begin position="262"/>
        <end position="272"/>
    </location>
</feature>
<organism evidence="14">
    <name type="scientific">Callorhinchus milii</name>
    <name type="common">Ghost shark</name>
    <dbReference type="NCBI Taxonomy" id="7868"/>
    <lineage>
        <taxon>Eukaryota</taxon>
        <taxon>Metazoa</taxon>
        <taxon>Chordata</taxon>
        <taxon>Craniata</taxon>
        <taxon>Vertebrata</taxon>
        <taxon>Chondrichthyes</taxon>
        <taxon>Holocephali</taxon>
        <taxon>Chimaeriformes</taxon>
        <taxon>Callorhinchidae</taxon>
        <taxon>Callorhinchus</taxon>
    </lineage>
</organism>
<dbReference type="Gene3D" id="1.10.10.60">
    <property type="entry name" value="Homeodomain-like"/>
    <property type="match status" value="1"/>
</dbReference>
<dbReference type="KEGG" id="cmk:103189308"/>
<feature type="region of interest" description="Disordered" evidence="12">
    <location>
        <begin position="181"/>
        <end position="286"/>
    </location>
</feature>
<evidence type="ECO:0000256" key="2">
    <source>
        <dbReference type="ARBA" id="ARBA00004123"/>
    </source>
</evidence>
<dbReference type="AlphaFoldDB" id="C7B9F0"/>
<comment type="function">
    <text evidence="1">Sequence-specific transcription factor which is part of a developmental regulatory system that provides cells with specific positional identities on the anterior-posterior axis.</text>
</comment>
<comment type="similarity">
    <text evidence="3">Belongs to the Abd-B homeobox family.</text>
</comment>
<name>C7B9F0_CALMI</name>
<keyword evidence="4" id="KW-0217">Developmental protein</keyword>
<evidence type="ECO:0000256" key="3">
    <source>
        <dbReference type="ARBA" id="ARBA00006317"/>
    </source>
</evidence>
<dbReference type="SMART" id="SM00389">
    <property type="entry name" value="HOX"/>
    <property type="match status" value="1"/>
</dbReference>
<dbReference type="InterPro" id="IPR009057">
    <property type="entry name" value="Homeodomain-like_sf"/>
</dbReference>
<comment type="subcellular location">
    <subcellularLocation>
        <location evidence="2 10 11">Nucleus</location>
    </subcellularLocation>
</comment>
<evidence type="ECO:0000256" key="10">
    <source>
        <dbReference type="PROSITE-ProRule" id="PRU00108"/>
    </source>
</evidence>
<dbReference type="PROSITE" id="PS50071">
    <property type="entry name" value="HOMEOBOX_2"/>
    <property type="match status" value="1"/>
</dbReference>
<evidence type="ECO:0000259" key="13">
    <source>
        <dbReference type="PROSITE" id="PS50071"/>
    </source>
</evidence>
<evidence type="ECO:0000256" key="5">
    <source>
        <dbReference type="ARBA" id="ARBA00023015"/>
    </source>
</evidence>
<dbReference type="InterPro" id="IPR017970">
    <property type="entry name" value="Homeobox_CS"/>
</dbReference>
<feature type="compositionally biased region" description="Basic and acidic residues" evidence="12">
    <location>
        <begin position="225"/>
        <end position="244"/>
    </location>
</feature>
<dbReference type="GO" id="GO:0005634">
    <property type="term" value="C:nucleus"/>
    <property type="evidence" value="ECO:0007669"/>
    <property type="project" value="UniProtKB-SubCell"/>
</dbReference>
<dbReference type="InterPro" id="IPR046333">
    <property type="entry name" value="HXA10/ABDB-like"/>
</dbReference>
<dbReference type="PROSITE" id="PS00027">
    <property type="entry name" value="HOMEOBOX_1"/>
    <property type="match status" value="1"/>
</dbReference>
<feature type="compositionally biased region" description="Basic and acidic residues" evidence="12">
    <location>
        <begin position="201"/>
        <end position="210"/>
    </location>
</feature>
<sequence length="357" mass="39804">MSCPNNVAANTFLMDPLAAVCRGENFSSNPGMYMQAGAEFGCGVRNCGLIPALSKRDEVNPSNLALTNYPYLSQLDGWGEHPKSYRIEQPVARTLPSCSFPTTVKEENICCIYGSEKRGKTTGDGALYPGLTPETCPTENEVPVPGYFRVSQGYSVGKSPDCSTTAEFDSAFNSAPNLQQIDKIQQPPTSVTESFIKSPGNKKDGGDGGEKTLNASSAKNNYVAARKELNREDSSRVTPSKETETVTEASKQQDLSSENSDTEFKEETKRENAAGSWLTAKSGRKKRCPYTKHQTLELEKEFLFNMYLTRERRLEISKSINLTDRQVKIWFQNRRMKLKKMSRENRIRELSTNFTIS</sequence>
<dbReference type="GeneID" id="103189308"/>
<evidence type="ECO:0000313" key="14">
    <source>
        <dbReference type="EMBL" id="ACU32569.1"/>
    </source>
</evidence>
<feature type="compositionally biased region" description="Polar residues" evidence="12">
    <location>
        <begin position="181"/>
        <end position="195"/>
    </location>
</feature>
<dbReference type="GO" id="GO:0000978">
    <property type="term" value="F:RNA polymerase II cis-regulatory region sequence-specific DNA binding"/>
    <property type="evidence" value="ECO:0007669"/>
    <property type="project" value="TreeGrafter"/>
</dbReference>
<keyword evidence="5" id="KW-0805">Transcription regulation</keyword>
<dbReference type="CDD" id="cd00086">
    <property type="entry name" value="homeodomain"/>
    <property type="match status" value="1"/>
</dbReference>
<gene>
    <name evidence="14" type="primary">HoxC10</name>
</gene>
<keyword evidence="9 10" id="KW-0539">Nucleus</keyword>
<dbReference type="InterPro" id="IPR001356">
    <property type="entry name" value="HD"/>
</dbReference>
<dbReference type="GO" id="GO:0000981">
    <property type="term" value="F:DNA-binding transcription factor activity, RNA polymerase II-specific"/>
    <property type="evidence" value="ECO:0007669"/>
    <property type="project" value="InterPro"/>
</dbReference>
<dbReference type="Pfam" id="PF00046">
    <property type="entry name" value="Homeodomain"/>
    <property type="match status" value="1"/>
</dbReference>
<dbReference type="PANTHER" id="PTHR45874:SF2">
    <property type="entry name" value="HOMEOBOX PROTEIN HOX-C10"/>
    <property type="match status" value="1"/>
</dbReference>
<dbReference type="EMBL" id="FJ824600">
    <property type="protein sequence ID" value="ACU32569.1"/>
    <property type="molecule type" value="Genomic_DNA"/>
</dbReference>
<accession>C7B9F0</accession>
<evidence type="ECO:0000256" key="6">
    <source>
        <dbReference type="ARBA" id="ARBA00023125"/>
    </source>
</evidence>
<dbReference type="SUPFAM" id="SSF46689">
    <property type="entry name" value="Homeodomain-like"/>
    <property type="match status" value="1"/>
</dbReference>
<evidence type="ECO:0000256" key="9">
    <source>
        <dbReference type="ARBA" id="ARBA00023242"/>
    </source>
</evidence>
<evidence type="ECO:0000256" key="8">
    <source>
        <dbReference type="ARBA" id="ARBA00023163"/>
    </source>
</evidence>
<keyword evidence="8" id="KW-0804">Transcription</keyword>
<feature type="domain" description="Homeobox" evidence="13">
    <location>
        <begin position="281"/>
        <end position="341"/>
    </location>
</feature>